<dbReference type="GO" id="GO:0022857">
    <property type="term" value="F:transmembrane transporter activity"/>
    <property type="evidence" value="ECO:0007669"/>
    <property type="project" value="InterPro"/>
</dbReference>
<dbReference type="AlphaFoldDB" id="A0A0R1V4U0"/>
<reference evidence="3 4" key="1">
    <citation type="journal article" date="2015" name="Genome Announc.">
        <title>Expanding the biotechnology potential of lactobacilli through comparative genomics of 213 strains and associated genera.</title>
        <authorList>
            <person name="Sun Z."/>
            <person name="Harris H.M."/>
            <person name="McCann A."/>
            <person name="Guo C."/>
            <person name="Argimon S."/>
            <person name="Zhang W."/>
            <person name="Yang X."/>
            <person name="Jeffery I.B."/>
            <person name="Cooney J.C."/>
            <person name="Kagawa T.F."/>
            <person name="Liu W."/>
            <person name="Song Y."/>
            <person name="Salvetti E."/>
            <person name="Wrobel A."/>
            <person name="Rasinkangas P."/>
            <person name="Parkhill J."/>
            <person name="Rea M.C."/>
            <person name="O'Sullivan O."/>
            <person name="Ritari J."/>
            <person name="Douillard F.P."/>
            <person name="Paul Ross R."/>
            <person name="Yang R."/>
            <person name="Briner A.E."/>
            <person name="Felis G.E."/>
            <person name="de Vos W.M."/>
            <person name="Barrangou R."/>
            <person name="Klaenhammer T.R."/>
            <person name="Caufield P.W."/>
            <person name="Cui Y."/>
            <person name="Zhang H."/>
            <person name="O'Toole P.W."/>
        </authorList>
    </citation>
    <scope>NUCLEOTIDE SEQUENCE [LARGE SCALE GENOMIC DNA]</scope>
    <source>
        <strain evidence="3 4">DSM 16381</strain>
    </source>
</reference>
<dbReference type="OrthoDB" id="2326952at2"/>
<dbReference type="InterPro" id="IPR020846">
    <property type="entry name" value="MFS_dom"/>
</dbReference>
<dbReference type="PROSITE" id="PS50850">
    <property type="entry name" value="MFS"/>
    <property type="match status" value="1"/>
</dbReference>
<organism evidence="3 4">
    <name type="scientific">Levilactobacillus hammesii DSM 16381</name>
    <dbReference type="NCBI Taxonomy" id="1423753"/>
    <lineage>
        <taxon>Bacteria</taxon>
        <taxon>Bacillati</taxon>
        <taxon>Bacillota</taxon>
        <taxon>Bacilli</taxon>
        <taxon>Lactobacillales</taxon>
        <taxon>Lactobacillaceae</taxon>
        <taxon>Levilactobacillus</taxon>
    </lineage>
</organism>
<sequence length="67" mass="7367">MKGLTMILIVLATGLIIGGTMWGLLAWALVGWVKILFGLAGLVVATLVNLGLFWVLWPHRSFEDEDE</sequence>
<dbReference type="STRING" id="1423753.FD28_GL001894"/>
<evidence type="ECO:0000259" key="2">
    <source>
        <dbReference type="PROSITE" id="PS50850"/>
    </source>
</evidence>
<proteinExistence type="predicted"/>
<feature type="transmembrane region" description="Helical" evidence="1">
    <location>
        <begin position="7"/>
        <end position="29"/>
    </location>
</feature>
<keyword evidence="1" id="KW-0472">Membrane</keyword>
<feature type="transmembrane region" description="Helical" evidence="1">
    <location>
        <begin position="35"/>
        <end position="57"/>
    </location>
</feature>
<name>A0A0R1V4U0_9LACO</name>
<keyword evidence="1" id="KW-0812">Transmembrane</keyword>
<dbReference type="EMBL" id="AZFS01000003">
    <property type="protein sequence ID" value="KRL98531.1"/>
    <property type="molecule type" value="Genomic_DNA"/>
</dbReference>
<feature type="domain" description="Major facilitator superfamily (MFS) profile" evidence="2">
    <location>
        <begin position="1"/>
        <end position="67"/>
    </location>
</feature>
<accession>A0A0R1V4U0</accession>
<evidence type="ECO:0000313" key="3">
    <source>
        <dbReference type="EMBL" id="KRL98531.1"/>
    </source>
</evidence>
<keyword evidence="1" id="KW-1133">Transmembrane helix</keyword>
<evidence type="ECO:0000256" key="1">
    <source>
        <dbReference type="SAM" id="Phobius"/>
    </source>
</evidence>
<dbReference type="RefSeq" id="WP_057731230.1">
    <property type="nucleotide sequence ID" value="NZ_AZFS01000003.1"/>
</dbReference>
<dbReference type="PATRIC" id="fig|1423753.3.peg.1990"/>
<evidence type="ECO:0000313" key="4">
    <source>
        <dbReference type="Proteomes" id="UP000051580"/>
    </source>
</evidence>
<gene>
    <name evidence="3" type="ORF">FD28_GL001894</name>
</gene>
<keyword evidence="4" id="KW-1185">Reference proteome</keyword>
<comment type="caution">
    <text evidence="3">The sequence shown here is derived from an EMBL/GenBank/DDBJ whole genome shotgun (WGS) entry which is preliminary data.</text>
</comment>
<protein>
    <recommendedName>
        <fullName evidence="2">Major facilitator superfamily (MFS) profile domain-containing protein</fullName>
    </recommendedName>
</protein>
<dbReference type="Proteomes" id="UP000051580">
    <property type="component" value="Unassembled WGS sequence"/>
</dbReference>